<dbReference type="PROSITE" id="PS00106">
    <property type="entry name" value="GALACTOKINASE"/>
    <property type="match status" value="1"/>
</dbReference>
<dbReference type="InterPro" id="IPR006203">
    <property type="entry name" value="GHMP_knse_ATP-bd_CS"/>
</dbReference>
<dbReference type="GO" id="GO:0005829">
    <property type="term" value="C:cytosol"/>
    <property type="evidence" value="ECO:0007669"/>
    <property type="project" value="TreeGrafter"/>
</dbReference>
<dbReference type="NCBIfam" id="TIGR00131">
    <property type="entry name" value="gal_kin"/>
    <property type="match status" value="1"/>
</dbReference>
<feature type="binding site" evidence="11">
    <location>
        <position position="69"/>
    </location>
    <ligand>
        <name>ATP</name>
        <dbReference type="ChEBI" id="CHEBI:30616"/>
    </ligand>
</feature>
<protein>
    <recommendedName>
        <fullName evidence="11 12">Galactokinase</fullName>
        <ecNumber evidence="11 12">2.7.1.6</ecNumber>
    </recommendedName>
    <alternativeName>
        <fullName evidence="11">Galactose kinase</fullName>
    </alternativeName>
</protein>
<dbReference type="NCBIfam" id="NF003705">
    <property type="entry name" value="PRK05322.1"/>
    <property type="match status" value="1"/>
</dbReference>
<dbReference type="EC" id="2.7.1.6" evidence="11 12"/>
<dbReference type="PRINTS" id="PR00959">
    <property type="entry name" value="MEVGALKINASE"/>
</dbReference>
<dbReference type="Proteomes" id="UP000019681">
    <property type="component" value="Unassembled WGS sequence"/>
</dbReference>
<dbReference type="InterPro" id="IPR019741">
    <property type="entry name" value="Galactokinase_CS"/>
</dbReference>
<dbReference type="InterPro" id="IPR020568">
    <property type="entry name" value="Ribosomal_Su5_D2-typ_SF"/>
</dbReference>
<evidence type="ECO:0000256" key="3">
    <source>
        <dbReference type="ARBA" id="ARBA00022679"/>
    </source>
</evidence>
<dbReference type="Pfam" id="PF10509">
    <property type="entry name" value="GalKase_gal_bdg"/>
    <property type="match status" value="1"/>
</dbReference>
<feature type="domain" description="Galactokinase N-terminal" evidence="15">
    <location>
        <begin position="9"/>
        <end position="59"/>
    </location>
</feature>
<keyword evidence="2 11" id="KW-0963">Cytoplasm</keyword>
<evidence type="ECO:0000256" key="7">
    <source>
        <dbReference type="ARBA" id="ARBA00022840"/>
    </source>
</evidence>
<keyword evidence="4 11" id="KW-0479">Metal-binding</keyword>
<dbReference type="UniPathway" id="UPA00214"/>
<reference evidence="16 17" key="1">
    <citation type="journal article" date="2014" name="Genome Announc.">
        <title>Draft Genome Sequence of Fervidicella metallireducens Strain AeBT, an Iron-Reducing Thermoanaerobe from the Great Artesian Basin.</title>
        <authorList>
            <person name="Patel B.K."/>
        </authorList>
    </citation>
    <scope>NUCLEOTIDE SEQUENCE [LARGE SCALE GENOMIC DNA]</scope>
    <source>
        <strain evidence="16 17">AeB</strain>
    </source>
</reference>
<dbReference type="InterPro" id="IPR022963">
    <property type="entry name" value="Galactokinase_bac"/>
</dbReference>
<dbReference type="FunFam" id="3.30.230.10:FF:000017">
    <property type="entry name" value="Galactokinase"/>
    <property type="match status" value="1"/>
</dbReference>
<evidence type="ECO:0000259" key="15">
    <source>
        <dbReference type="Pfam" id="PF10509"/>
    </source>
</evidence>
<evidence type="ECO:0000256" key="1">
    <source>
        <dbReference type="ARBA" id="ARBA00006566"/>
    </source>
</evidence>
<dbReference type="GO" id="GO:0006012">
    <property type="term" value="P:galactose metabolic process"/>
    <property type="evidence" value="ECO:0007669"/>
    <property type="project" value="UniProtKB-UniRule"/>
</dbReference>
<evidence type="ECO:0000259" key="13">
    <source>
        <dbReference type="Pfam" id="PF00288"/>
    </source>
</evidence>
<evidence type="ECO:0000256" key="4">
    <source>
        <dbReference type="ARBA" id="ARBA00022723"/>
    </source>
</evidence>
<dbReference type="PANTHER" id="PTHR10457:SF7">
    <property type="entry name" value="GALACTOKINASE-RELATED"/>
    <property type="match status" value="1"/>
</dbReference>
<dbReference type="EMBL" id="AZQP01000012">
    <property type="protein sequence ID" value="EYE88882.1"/>
    <property type="molecule type" value="Genomic_DNA"/>
</dbReference>
<feature type="binding site" evidence="11">
    <location>
        <position position="225"/>
    </location>
    <ligand>
        <name>substrate</name>
    </ligand>
</feature>
<dbReference type="InterPro" id="IPR014721">
    <property type="entry name" value="Ribsml_uS5_D2-typ_fold_subgr"/>
</dbReference>
<name>A0A017RW17_9CLOT</name>
<dbReference type="RefSeq" id="WP_035378968.1">
    <property type="nucleotide sequence ID" value="NZ_AZQP01000012.1"/>
</dbReference>
<keyword evidence="7 11" id="KW-0067">ATP-binding</keyword>
<dbReference type="InterPro" id="IPR019539">
    <property type="entry name" value="GalKase_N"/>
</dbReference>
<evidence type="ECO:0000313" key="16">
    <source>
        <dbReference type="EMBL" id="EYE88882.1"/>
    </source>
</evidence>
<sequence>MEISYLRDQFIKYYGGNASKIQCYFSPGRVNLIGEHIDYNGGYVFPCAISLGIYGVARKRNDNIIKLKSLLRNNEIIIDLNNDIEYLQCDSWGNYPKGVIKALLLNGYNLSGCDILFLSTLPDGTGLSSSASIEILTAYMLLHLNGIDNIDRIFLSKLCKDVENNFINVTCGIMDQFSVAMGKKGSAILLDCESLNYKHVPLNLCHHKIVIINSNKRRELSSSKYNERRSECNQILSLLKDKLSIKNLCEAEYDDICRYITDETLLKRARHVITENKRVLSAVKYLENDNLKKFGELMIESHISLSKDYEVTGFELDSLAEIAWKAEGSLGARMTGAGFGGCVIAIVENDRIDQFKDEVYNQYLGKTGLTPDFYICDVSDGVKQEG</sequence>
<feature type="domain" description="GHMP kinase C-terminal" evidence="14">
    <location>
        <begin position="283"/>
        <end position="362"/>
    </location>
</feature>
<keyword evidence="9 11" id="KW-0299">Galactose metabolism</keyword>
<comment type="caution">
    <text evidence="16">The sequence shown here is derived from an EMBL/GenBank/DDBJ whole genome shotgun (WGS) entry which is preliminary data.</text>
</comment>
<evidence type="ECO:0000256" key="10">
    <source>
        <dbReference type="ARBA" id="ARBA00023277"/>
    </source>
</evidence>
<comment type="caution">
    <text evidence="11">Lacks conserved residue(s) required for the propagation of feature annotation.</text>
</comment>
<dbReference type="Gene3D" id="3.30.230.10">
    <property type="match status" value="1"/>
</dbReference>
<comment type="catalytic activity">
    <reaction evidence="11">
        <text>alpha-D-galactose + ATP = alpha-D-galactose 1-phosphate + ADP + H(+)</text>
        <dbReference type="Rhea" id="RHEA:13553"/>
        <dbReference type="ChEBI" id="CHEBI:15378"/>
        <dbReference type="ChEBI" id="CHEBI:28061"/>
        <dbReference type="ChEBI" id="CHEBI:30616"/>
        <dbReference type="ChEBI" id="CHEBI:58336"/>
        <dbReference type="ChEBI" id="CHEBI:456216"/>
        <dbReference type="EC" id="2.7.1.6"/>
    </reaction>
</comment>
<keyword evidence="3 11" id="KW-0808">Transferase</keyword>
<evidence type="ECO:0000256" key="9">
    <source>
        <dbReference type="ARBA" id="ARBA00023144"/>
    </source>
</evidence>
<dbReference type="Gene3D" id="3.30.70.890">
    <property type="entry name" value="GHMP kinase, C-terminal domain"/>
    <property type="match status" value="1"/>
</dbReference>
<comment type="subcellular location">
    <subcellularLocation>
        <location evidence="11">Cytoplasm</location>
    </subcellularLocation>
</comment>
<evidence type="ECO:0000256" key="11">
    <source>
        <dbReference type="HAMAP-Rule" id="MF_00246"/>
    </source>
</evidence>
<dbReference type="SUPFAM" id="SSF55060">
    <property type="entry name" value="GHMP Kinase, C-terminal domain"/>
    <property type="match status" value="1"/>
</dbReference>
<feature type="domain" description="GHMP kinase N-terminal" evidence="13">
    <location>
        <begin position="94"/>
        <end position="183"/>
    </location>
</feature>
<dbReference type="GO" id="GO:0004335">
    <property type="term" value="F:galactokinase activity"/>
    <property type="evidence" value="ECO:0007669"/>
    <property type="project" value="UniProtKB-UniRule"/>
</dbReference>
<comment type="pathway">
    <text evidence="11">Carbohydrate metabolism; galactose metabolism.</text>
</comment>
<dbReference type="PANTHER" id="PTHR10457">
    <property type="entry name" value="MEVALONATE KINASE/GALACTOKINASE"/>
    <property type="match status" value="1"/>
</dbReference>
<proteinExistence type="inferred from homology"/>
<feature type="site" description="Transition state stabilizer" evidence="11">
    <location>
        <position position="29"/>
    </location>
</feature>
<comment type="similarity">
    <text evidence="1 11">Belongs to the GHMP kinase family. GalK subfamily.</text>
</comment>
<organism evidence="16 17">
    <name type="scientific">Fervidicella metallireducens AeB</name>
    <dbReference type="NCBI Taxonomy" id="1403537"/>
    <lineage>
        <taxon>Bacteria</taxon>
        <taxon>Bacillati</taxon>
        <taxon>Bacillota</taxon>
        <taxon>Clostridia</taxon>
        <taxon>Eubacteriales</taxon>
        <taxon>Clostridiaceae</taxon>
        <taxon>Fervidicella</taxon>
    </lineage>
</organism>
<gene>
    <name evidence="11" type="primary">galK</name>
    <name evidence="16" type="ORF">Q428_05780</name>
</gene>
<dbReference type="InterPro" id="IPR006204">
    <property type="entry name" value="GHMP_kinase_N_dom"/>
</dbReference>
<evidence type="ECO:0000256" key="6">
    <source>
        <dbReference type="ARBA" id="ARBA00022777"/>
    </source>
</evidence>
<feature type="active site" description="Proton acceptor" evidence="11">
    <location>
        <position position="175"/>
    </location>
</feature>
<evidence type="ECO:0000256" key="2">
    <source>
        <dbReference type="ARBA" id="ARBA00022490"/>
    </source>
</evidence>
<dbReference type="PIRSF" id="PIRSF000530">
    <property type="entry name" value="Galactokinase"/>
    <property type="match status" value="1"/>
</dbReference>
<evidence type="ECO:0000256" key="8">
    <source>
        <dbReference type="ARBA" id="ARBA00022842"/>
    </source>
</evidence>
<dbReference type="SUPFAM" id="SSF54211">
    <property type="entry name" value="Ribosomal protein S5 domain 2-like"/>
    <property type="match status" value="1"/>
</dbReference>
<dbReference type="InterPro" id="IPR013750">
    <property type="entry name" value="GHMP_kinase_C_dom"/>
</dbReference>
<dbReference type="InterPro" id="IPR000705">
    <property type="entry name" value="Galactokinase"/>
</dbReference>
<feature type="binding site" evidence="11">
    <location>
        <position position="130"/>
    </location>
    <ligand>
        <name>Mg(2+)</name>
        <dbReference type="ChEBI" id="CHEBI:18420"/>
    </ligand>
</feature>
<dbReference type="PROSITE" id="PS00627">
    <property type="entry name" value="GHMP_KINASES_ATP"/>
    <property type="match status" value="1"/>
</dbReference>
<keyword evidence="6 11" id="KW-0418">Kinase</keyword>
<dbReference type="OrthoDB" id="250531at2"/>
<dbReference type="Pfam" id="PF00288">
    <property type="entry name" value="GHMP_kinases_N"/>
    <property type="match status" value="1"/>
</dbReference>
<evidence type="ECO:0000256" key="12">
    <source>
        <dbReference type="NCBIfam" id="TIGR00131"/>
    </source>
</evidence>
<dbReference type="GO" id="GO:0005524">
    <property type="term" value="F:ATP binding"/>
    <property type="evidence" value="ECO:0007669"/>
    <property type="project" value="UniProtKB-UniRule"/>
</dbReference>
<evidence type="ECO:0000259" key="14">
    <source>
        <dbReference type="Pfam" id="PF08544"/>
    </source>
</evidence>
<keyword evidence="10 11" id="KW-0119">Carbohydrate metabolism</keyword>
<feature type="binding site" evidence="11">
    <location>
        <begin position="35"/>
        <end position="38"/>
    </location>
    <ligand>
        <name>substrate</name>
    </ligand>
</feature>
<dbReference type="STRING" id="1403537.Q428_05780"/>
<keyword evidence="5 11" id="KW-0547">Nucleotide-binding</keyword>
<dbReference type="PRINTS" id="PR00473">
    <property type="entry name" value="GALCTOKINASE"/>
</dbReference>
<keyword evidence="17" id="KW-1185">Reference proteome</keyword>
<accession>A0A017RW17</accession>
<dbReference type="AlphaFoldDB" id="A0A017RW17"/>
<evidence type="ECO:0000256" key="5">
    <source>
        <dbReference type="ARBA" id="ARBA00022741"/>
    </source>
</evidence>
<dbReference type="Pfam" id="PF08544">
    <property type="entry name" value="GHMP_kinases_C"/>
    <property type="match status" value="1"/>
</dbReference>
<feature type="binding site" evidence="11">
    <location>
        <position position="163"/>
    </location>
    <ligand>
        <name>Mg(2+)</name>
        <dbReference type="ChEBI" id="CHEBI:18420"/>
    </ligand>
</feature>
<dbReference type="FunFam" id="3.30.70.890:FF:000001">
    <property type="entry name" value="Galactokinase"/>
    <property type="match status" value="1"/>
</dbReference>
<keyword evidence="8 11" id="KW-0460">Magnesium</keyword>
<evidence type="ECO:0000313" key="17">
    <source>
        <dbReference type="Proteomes" id="UP000019681"/>
    </source>
</evidence>
<dbReference type="InterPro" id="IPR036554">
    <property type="entry name" value="GHMP_kinase_C_sf"/>
</dbReference>
<comment type="function">
    <text evidence="11">Catalyzes the transfer of the gamma-phosphate of ATP to D-galactose to form alpha-D-galactose-1-phosphate (Gal-1-P).</text>
</comment>
<dbReference type="GO" id="GO:0000287">
    <property type="term" value="F:magnesium ion binding"/>
    <property type="evidence" value="ECO:0007669"/>
    <property type="project" value="UniProtKB-UniRule"/>
</dbReference>
<dbReference type="HAMAP" id="MF_00246">
    <property type="entry name" value="Galactokinase"/>
    <property type="match status" value="1"/>
</dbReference>
<dbReference type="InterPro" id="IPR006206">
    <property type="entry name" value="Mevalonate/galactokinase"/>
</dbReference>